<dbReference type="GO" id="GO:0071949">
    <property type="term" value="F:FAD binding"/>
    <property type="evidence" value="ECO:0007669"/>
    <property type="project" value="InterPro"/>
</dbReference>
<dbReference type="NCBIfam" id="NF004829">
    <property type="entry name" value="PRK06183.1-3"/>
    <property type="match status" value="1"/>
</dbReference>
<dbReference type="PRINTS" id="PR00420">
    <property type="entry name" value="RNGMNOXGNASE"/>
</dbReference>
<dbReference type="RefSeq" id="WP_130334567.1">
    <property type="nucleotide sequence ID" value="NZ_SHLD01000001.1"/>
</dbReference>
<dbReference type="Proteomes" id="UP000294114">
    <property type="component" value="Unassembled WGS sequence"/>
</dbReference>
<feature type="domain" description="FAD-binding" evidence="3">
    <location>
        <begin position="5"/>
        <end position="349"/>
    </location>
</feature>
<dbReference type="InterPro" id="IPR036188">
    <property type="entry name" value="FAD/NAD-bd_sf"/>
</dbReference>
<dbReference type="OrthoDB" id="3647401at2"/>
<dbReference type="InterPro" id="IPR050631">
    <property type="entry name" value="PheA/TfdB_FAD_monoxygenase"/>
</dbReference>
<dbReference type="Gene3D" id="3.30.70.2450">
    <property type="match status" value="1"/>
</dbReference>
<dbReference type="GO" id="GO:0008688">
    <property type="term" value="F:3-(3-hydroxyphenyl)propionate hydroxylase activity"/>
    <property type="evidence" value="ECO:0007669"/>
    <property type="project" value="TreeGrafter"/>
</dbReference>
<name>A0A4Q8BAZ3_9ACTN</name>
<gene>
    <name evidence="4" type="ORF">EV384_3440</name>
</gene>
<dbReference type="Gene3D" id="3.50.50.60">
    <property type="entry name" value="FAD/NAD(P)-binding domain"/>
    <property type="match status" value="1"/>
</dbReference>
<organism evidence="4 5">
    <name type="scientific">Micromonospora kangleipakensis</name>
    <dbReference type="NCBI Taxonomy" id="1077942"/>
    <lineage>
        <taxon>Bacteria</taxon>
        <taxon>Bacillati</taxon>
        <taxon>Actinomycetota</taxon>
        <taxon>Actinomycetes</taxon>
        <taxon>Micromonosporales</taxon>
        <taxon>Micromonosporaceae</taxon>
        <taxon>Micromonospora</taxon>
    </lineage>
</organism>
<dbReference type="AlphaFoldDB" id="A0A4Q8BAZ3"/>
<dbReference type="InterPro" id="IPR002938">
    <property type="entry name" value="FAD-bd"/>
</dbReference>
<dbReference type="PANTHER" id="PTHR43476:SF3">
    <property type="entry name" value="FAD-BINDING MONOOXYGENASE"/>
    <property type="match status" value="1"/>
</dbReference>
<proteinExistence type="predicted"/>
<reference evidence="4 5" key="1">
    <citation type="submission" date="2019-02" db="EMBL/GenBank/DDBJ databases">
        <title>Sequencing the genomes of 1000 actinobacteria strains.</title>
        <authorList>
            <person name="Klenk H.-P."/>
        </authorList>
    </citation>
    <scope>NUCLEOTIDE SEQUENCE [LARGE SCALE GENOMIC DNA]</scope>
    <source>
        <strain evidence="4 5">DSM 45612</strain>
    </source>
</reference>
<keyword evidence="1" id="KW-0560">Oxidoreductase</keyword>
<dbReference type="SUPFAM" id="SSF51905">
    <property type="entry name" value="FAD/NAD(P)-binding domain"/>
    <property type="match status" value="1"/>
</dbReference>
<dbReference type="GO" id="GO:0019622">
    <property type="term" value="P:3-(3-hydroxy)phenylpropionate catabolic process"/>
    <property type="evidence" value="ECO:0007669"/>
    <property type="project" value="TreeGrafter"/>
</dbReference>
<protein>
    <submittedName>
        <fullName evidence="4">Single-component resorcinol 4-hydroxylase</fullName>
    </submittedName>
</protein>
<evidence type="ECO:0000313" key="4">
    <source>
        <dbReference type="EMBL" id="RZU74940.1"/>
    </source>
</evidence>
<evidence type="ECO:0000313" key="5">
    <source>
        <dbReference type="Proteomes" id="UP000294114"/>
    </source>
</evidence>
<comment type="caution">
    <text evidence="4">The sequence shown here is derived from an EMBL/GenBank/DDBJ whole genome shotgun (WGS) entry which is preliminary data.</text>
</comment>
<feature type="region of interest" description="Disordered" evidence="2">
    <location>
        <begin position="375"/>
        <end position="396"/>
    </location>
</feature>
<keyword evidence="5" id="KW-1185">Reference proteome</keyword>
<evidence type="ECO:0000256" key="1">
    <source>
        <dbReference type="ARBA" id="ARBA00023002"/>
    </source>
</evidence>
<dbReference type="Pfam" id="PF01494">
    <property type="entry name" value="FAD_binding_3"/>
    <property type="match status" value="1"/>
</dbReference>
<accession>A0A4Q8BAZ3</accession>
<dbReference type="PANTHER" id="PTHR43476">
    <property type="entry name" value="3-(3-HYDROXY-PHENYL)PROPIONATE/3-HYDROXYCINNAMIC ACID HYDROXYLASE"/>
    <property type="match status" value="1"/>
</dbReference>
<sequence length="525" mass="57912">MTETSDVVIVGYGPVGQYLALKLGHAGYSVAVVEKWPTPYALPRAVHYDHEIARLFKSVGLDSITNPIIEQYDNIYRWVNADNEVLLDLNWTGVGPSGWHMSNFFSQAELEREFNSYIEKIGSIQVNRGWEAQEIDQDADGATVTARSMRPQDAGALLTRTFRGKYVVGCDGANSFVRRWMKAETHDLGFQFDWLIVDMVPHEPMTFDPPAWQWCNPAAPTTVVPGGPGRRRWEFMRLPHETIEQLNTEETAWKRMAAWGLTPQNSVLERHAVYTFRAMWALPGQWRKGHVLIAGDAAHLTPPFAGEGMCAGIRDAQNIYWKLDAVLRGHACDELLDTYGPERSNNTQYWINFAVGLGEIICVLDPEAAAARDAAMKAALEDPSQAPPPPPSPSLTAGIIGTHPFAGHLSHQYRVRRGAVTDFFDHVMGYGWAILSTAGSPAAALGPQNLTWAKENGAILASVGEDGAVDLVDVDGKYAAWFKELGADTIIVRPDFYIYDAGALAGLDAAVTELRTKLYVYPPGV</sequence>
<dbReference type="EMBL" id="SHLD01000001">
    <property type="protein sequence ID" value="RZU74940.1"/>
    <property type="molecule type" value="Genomic_DNA"/>
</dbReference>
<evidence type="ECO:0000256" key="2">
    <source>
        <dbReference type="SAM" id="MobiDB-lite"/>
    </source>
</evidence>
<evidence type="ECO:0000259" key="3">
    <source>
        <dbReference type="Pfam" id="PF01494"/>
    </source>
</evidence>